<gene>
    <name evidence="1" type="ORF">ACFPFM_10330</name>
</gene>
<evidence type="ECO:0000313" key="2">
    <source>
        <dbReference type="Proteomes" id="UP001595833"/>
    </source>
</evidence>
<dbReference type="EMBL" id="JBHSJB010000008">
    <property type="protein sequence ID" value="MFC5054155.1"/>
    <property type="molecule type" value="Genomic_DNA"/>
</dbReference>
<sequence length="27" mass="2735">MRVIGGSDLSVTICGDHSGLSALLCDD</sequence>
<organism evidence="1 2">
    <name type="scientific">Saccharothrix xinjiangensis</name>
    <dbReference type="NCBI Taxonomy" id="204798"/>
    <lineage>
        <taxon>Bacteria</taxon>
        <taxon>Bacillati</taxon>
        <taxon>Actinomycetota</taxon>
        <taxon>Actinomycetes</taxon>
        <taxon>Pseudonocardiales</taxon>
        <taxon>Pseudonocardiaceae</taxon>
        <taxon>Saccharothrix</taxon>
    </lineage>
</organism>
<accession>A0ABV9XUX8</accession>
<proteinExistence type="predicted"/>
<dbReference type="Pfam" id="PF19402">
    <property type="entry name" value="RamS"/>
    <property type="match status" value="1"/>
</dbReference>
<dbReference type="InterPro" id="IPR045825">
    <property type="entry name" value="RamS"/>
</dbReference>
<evidence type="ECO:0000313" key="1">
    <source>
        <dbReference type="EMBL" id="MFC5054155.1"/>
    </source>
</evidence>
<reference evidence="2" key="1">
    <citation type="journal article" date="2019" name="Int. J. Syst. Evol. Microbiol.">
        <title>The Global Catalogue of Microorganisms (GCM) 10K type strain sequencing project: providing services to taxonomists for standard genome sequencing and annotation.</title>
        <authorList>
            <consortium name="The Broad Institute Genomics Platform"/>
            <consortium name="The Broad Institute Genome Sequencing Center for Infectious Disease"/>
            <person name="Wu L."/>
            <person name="Ma J."/>
        </authorList>
    </citation>
    <scope>NUCLEOTIDE SEQUENCE [LARGE SCALE GENOMIC DNA]</scope>
    <source>
        <strain evidence="2">KCTC 12848</strain>
    </source>
</reference>
<keyword evidence="2" id="KW-1185">Reference proteome</keyword>
<name>A0ABV9XUX8_9PSEU</name>
<dbReference type="RefSeq" id="WP_380646153.1">
    <property type="nucleotide sequence ID" value="NZ_BAAAKE010000012.1"/>
</dbReference>
<protein>
    <submittedName>
        <fullName evidence="1">SapB/AmfS family lanthipeptide</fullName>
    </submittedName>
</protein>
<dbReference type="Proteomes" id="UP001595833">
    <property type="component" value="Unassembled WGS sequence"/>
</dbReference>
<comment type="caution">
    <text evidence="1">The sequence shown here is derived from an EMBL/GenBank/DDBJ whole genome shotgun (WGS) entry which is preliminary data.</text>
</comment>